<name>A0A381Q993_9ZZZZ</name>
<reference evidence="6" key="1">
    <citation type="submission" date="2018-05" db="EMBL/GenBank/DDBJ databases">
        <authorList>
            <person name="Lanie J.A."/>
            <person name="Ng W.-L."/>
            <person name="Kazmierczak K.M."/>
            <person name="Andrzejewski T.M."/>
            <person name="Davidsen T.M."/>
            <person name="Wayne K.J."/>
            <person name="Tettelin H."/>
            <person name="Glass J.I."/>
            <person name="Rusch D."/>
            <person name="Podicherti R."/>
            <person name="Tsui H.-C.T."/>
            <person name="Winkler M.E."/>
        </authorList>
    </citation>
    <scope>NUCLEOTIDE SEQUENCE</scope>
</reference>
<evidence type="ECO:0000256" key="5">
    <source>
        <dbReference type="SAM" id="Phobius"/>
    </source>
</evidence>
<keyword evidence="2 5" id="KW-0812">Transmembrane</keyword>
<dbReference type="PANTHER" id="PTHR43701">
    <property type="entry name" value="MEMBRANE TRANSPORTER PROTEIN MJ0441-RELATED"/>
    <property type="match status" value="1"/>
</dbReference>
<feature type="transmembrane region" description="Helical" evidence="5">
    <location>
        <begin position="188"/>
        <end position="206"/>
    </location>
</feature>
<gene>
    <name evidence="6" type="ORF">METZ01_LOCUS27057</name>
</gene>
<dbReference type="EMBL" id="UINC01001204">
    <property type="protein sequence ID" value="SUZ74203.1"/>
    <property type="molecule type" value="Genomic_DNA"/>
</dbReference>
<dbReference type="Pfam" id="PF01925">
    <property type="entry name" value="TauE"/>
    <property type="match status" value="1"/>
</dbReference>
<dbReference type="GO" id="GO:0016020">
    <property type="term" value="C:membrane"/>
    <property type="evidence" value="ECO:0007669"/>
    <property type="project" value="UniProtKB-SubCell"/>
</dbReference>
<evidence type="ECO:0008006" key="7">
    <source>
        <dbReference type="Google" id="ProtNLM"/>
    </source>
</evidence>
<evidence type="ECO:0000256" key="2">
    <source>
        <dbReference type="ARBA" id="ARBA00022692"/>
    </source>
</evidence>
<accession>A0A381Q993</accession>
<feature type="transmembrane region" description="Helical" evidence="5">
    <location>
        <begin position="218"/>
        <end position="236"/>
    </location>
</feature>
<protein>
    <recommendedName>
        <fullName evidence="7">Membrane transporter protein</fullName>
    </recommendedName>
</protein>
<sequence length="267" mass="27303">MDTTLGWGSDVLVWNAVILTVVSLGVGLLGGFVGLALGTMRLPAMLLMGMAAPTAGGTNILVSSISSIFGAIRHIREGRVNFRLVLIMGGPAFAGAFIGGFLGGRVSETILLSAAGLLVLWQGVELRARGRAVGASADDFVTEYDRKRMLLGGGMGLGVGLLGGAVGLILGSIRLPALIKVLKMDPRIAAGTNLVIGFVMGSLGWVGHAIKGDIDYQLLLLMGAGAAVGSYFGAKLTGKVDLATLIGAMGYVLVAVGVLLIWRGVTV</sequence>
<feature type="transmembrane region" description="Helical" evidence="5">
    <location>
        <begin position="242"/>
        <end position="262"/>
    </location>
</feature>
<evidence type="ECO:0000256" key="3">
    <source>
        <dbReference type="ARBA" id="ARBA00022989"/>
    </source>
</evidence>
<feature type="transmembrane region" description="Helical" evidence="5">
    <location>
        <begin position="110"/>
        <end position="128"/>
    </location>
</feature>
<keyword evidence="4 5" id="KW-0472">Membrane</keyword>
<evidence type="ECO:0000256" key="4">
    <source>
        <dbReference type="ARBA" id="ARBA00023136"/>
    </source>
</evidence>
<feature type="transmembrane region" description="Helical" evidence="5">
    <location>
        <begin position="12"/>
        <end position="38"/>
    </location>
</feature>
<evidence type="ECO:0000256" key="1">
    <source>
        <dbReference type="ARBA" id="ARBA00004141"/>
    </source>
</evidence>
<feature type="transmembrane region" description="Helical" evidence="5">
    <location>
        <begin position="44"/>
        <end position="72"/>
    </location>
</feature>
<dbReference type="InterPro" id="IPR051598">
    <property type="entry name" value="TSUP/Inactive_protease-like"/>
</dbReference>
<feature type="transmembrane region" description="Helical" evidence="5">
    <location>
        <begin position="84"/>
        <end position="104"/>
    </location>
</feature>
<organism evidence="6">
    <name type="scientific">marine metagenome</name>
    <dbReference type="NCBI Taxonomy" id="408172"/>
    <lineage>
        <taxon>unclassified sequences</taxon>
        <taxon>metagenomes</taxon>
        <taxon>ecological metagenomes</taxon>
    </lineage>
</organism>
<dbReference type="PANTHER" id="PTHR43701:SF2">
    <property type="entry name" value="MEMBRANE TRANSPORTER PROTEIN YJNA-RELATED"/>
    <property type="match status" value="1"/>
</dbReference>
<dbReference type="AlphaFoldDB" id="A0A381Q993"/>
<keyword evidence="3 5" id="KW-1133">Transmembrane helix</keyword>
<feature type="transmembrane region" description="Helical" evidence="5">
    <location>
        <begin position="149"/>
        <end position="173"/>
    </location>
</feature>
<dbReference type="InterPro" id="IPR002781">
    <property type="entry name" value="TM_pro_TauE-like"/>
</dbReference>
<evidence type="ECO:0000313" key="6">
    <source>
        <dbReference type="EMBL" id="SUZ74203.1"/>
    </source>
</evidence>
<proteinExistence type="predicted"/>
<comment type="subcellular location">
    <subcellularLocation>
        <location evidence="1">Membrane</location>
        <topology evidence="1">Multi-pass membrane protein</topology>
    </subcellularLocation>
</comment>